<dbReference type="SUPFAM" id="SSF47836">
    <property type="entry name" value="Retroviral matrix proteins"/>
    <property type="match status" value="1"/>
</dbReference>
<proteinExistence type="predicted"/>
<evidence type="ECO:0000259" key="5">
    <source>
        <dbReference type="PROSITE" id="PS50158"/>
    </source>
</evidence>
<feature type="domain" description="CCHC-type" evidence="5">
    <location>
        <begin position="551"/>
        <end position="564"/>
    </location>
</feature>
<dbReference type="Pfam" id="PF02337">
    <property type="entry name" value="Gag_p10"/>
    <property type="match status" value="1"/>
</dbReference>
<dbReference type="InterPro" id="IPR003322">
    <property type="entry name" value="B_retro_matrix"/>
</dbReference>
<evidence type="ECO:0000256" key="4">
    <source>
        <dbReference type="PROSITE-ProRule" id="PRU00047"/>
    </source>
</evidence>
<evidence type="ECO:0000313" key="6">
    <source>
        <dbReference type="Proteomes" id="UP001652624"/>
    </source>
</evidence>
<dbReference type="InterPro" id="IPR008919">
    <property type="entry name" value="Retrov_capsid_N"/>
</dbReference>
<dbReference type="Gene3D" id="1.10.1200.30">
    <property type="match status" value="1"/>
</dbReference>
<evidence type="ECO:0000256" key="2">
    <source>
        <dbReference type="ARBA" id="ARBA00022771"/>
    </source>
</evidence>
<dbReference type="InterPro" id="IPR001878">
    <property type="entry name" value="Znf_CCHC"/>
</dbReference>
<keyword evidence="3" id="KW-0862">Zinc</keyword>
<dbReference type="InterPro" id="IPR036875">
    <property type="entry name" value="Znf_CCHC_sf"/>
</dbReference>
<dbReference type="SUPFAM" id="SSF47353">
    <property type="entry name" value="Retrovirus capsid dimerization domain-like"/>
    <property type="match status" value="1"/>
</dbReference>
<dbReference type="InterPro" id="IPR008916">
    <property type="entry name" value="Retrov_capsid_C"/>
</dbReference>
<organism evidence="6 7">
    <name type="scientific">Erinaceus europaeus</name>
    <name type="common">Western European hedgehog</name>
    <dbReference type="NCBI Taxonomy" id="9365"/>
    <lineage>
        <taxon>Eukaryota</taxon>
        <taxon>Metazoa</taxon>
        <taxon>Chordata</taxon>
        <taxon>Craniata</taxon>
        <taxon>Vertebrata</taxon>
        <taxon>Euteleostomi</taxon>
        <taxon>Mammalia</taxon>
        <taxon>Eutheria</taxon>
        <taxon>Laurasiatheria</taxon>
        <taxon>Eulipotyphla</taxon>
        <taxon>Erinaceidae</taxon>
        <taxon>Erinaceinae</taxon>
        <taxon>Erinaceus</taxon>
    </lineage>
</organism>
<dbReference type="Pfam" id="PF00607">
    <property type="entry name" value="Gag_p24"/>
    <property type="match status" value="1"/>
</dbReference>
<dbReference type="SUPFAM" id="SSF57756">
    <property type="entry name" value="Retrovirus zinc finger-like domains"/>
    <property type="match status" value="1"/>
</dbReference>
<name>A0ABM3VV90_ERIEU</name>
<reference evidence="7" key="1">
    <citation type="submission" date="2025-08" db="UniProtKB">
        <authorList>
            <consortium name="RefSeq"/>
        </authorList>
    </citation>
    <scope>IDENTIFICATION</scope>
</reference>
<dbReference type="InterPro" id="IPR050195">
    <property type="entry name" value="Primate_lentivir_Gag_pol-like"/>
</dbReference>
<evidence type="ECO:0000313" key="7">
    <source>
        <dbReference type="RefSeq" id="XP_060028243.1"/>
    </source>
</evidence>
<dbReference type="InterPro" id="IPR038124">
    <property type="entry name" value="B_retro_matrix_sf"/>
</dbReference>
<dbReference type="RefSeq" id="XP_060028243.1">
    <property type="nucleotide sequence ID" value="XM_060172260.1"/>
</dbReference>
<sequence length="601" mass="66762">MGNFFSTQEEPPIKCFRDLLATRASKLSKKQALRFWNVVIHIAPWFRKDHIYDMESWACVAYLARKEEAKGLRELDVQFLAIIAALKQCAASAKEPEKRDSSPSAKLLEGGATLAPPVQVLKELKGSDTKKEASLETAIQELRDQIPLPFPARTRSPSPVLPPIPQALFLPVSPPWAVTEPAPKAQAPPIQPPCQSPLAAPSVQLEAPLASLPSLPQPVQLPQAPPTSAQQALLPAPVILAVPEPQDMPVNERQPWDPQPPAQTLCTAPLPPLPVPTTSLFPVTPKVAMTDSECLCQLRDQFSLGQLTAYPVNLVPNRQKPSSWYPYAASELKELKIAIRKDGIHSPWTKSILQGYLQSLNTPQDWRDIMRAVLPSPLFLQWEAFFWDECLQQARRNTEGQPDWNFNALFGTGCLSTGILQAEARFPPGYFDQVHLCAMQAWDRLTPPTGESPAPILTLCQERDESLSKFITRVQASLERKFSDPNAHQLLLKTIVWEGMLSDFRQACLSLKNETPSQWILATQEIGSSTHQATTLAQAFAAALDKQKGACFQCGREGHWHNQCFKGKQGPRTPSGNQKAKTLCSRCQKGYHRRKECRSKA</sequence>
<keyword evidence="2 4" id="KW-0863">Zinc-finger</keyword>
<accession>A0ABM3VV90</accession>
<dbReference type="PANTHER" id="PTHR40389">
    <property type="entry name" value="ENDOGENOUS RETROVIRUS GROUP K MEMBER 24 GAG POLYPROTEIN-RELATED"/>
    <property type="match status" value="1"/>
</dbReference>
<dbReference type="Proteomes" id="UP001652624">
    <property type="component" value="Chromosome 14"/>
</dbReference>
<keyword evidence="1" id="KW-0479">Metal-binding</keyword>
<keyword evidence="6" id="KW-1185">Reference proteome</keyword>
<dbReference type="PANTHER" id="PTHR40389:SF3">
    <property type="entry name" value="IGE-BINDING PROTEIN"/>
    <property type="match status" value="1"/>
</dbReference>
<protein>
    <submittedName>
        <fullName evidence="7">Endogenous retrovirus group K member 8 Gag polyprotein-like</fullName>
    </submittedName>
</protein>
<dbReference type="SUPFAM" id="SSF47943">
    <property type="entry name" value="Retrovirus capsid protein, N-terminal core domain"/>
    <property type="match status" value="1"/>
</dbReference>
<dbReference type="SMART" id="SM00343">
    <property type="entry name" value="ZnF_C2HC"/>
    <property type="match status" value="2"/>
</dbReference>
<dbReference type="Gene3D" id="1.10.150.490">
    <property type="entry name" value="Retroviral GAG p10 protein"/>
    <property type="match status" value="1"/>
</dbReference>
<dbReference type="InterPro" id="IPR010999">
    <property type="entry name" value="Retrovr_matrix"/>
</dbReference>
<gene>
    <name evidence="7" type="primary">LOC132532873</name>
</gene>
<dbReference type="Gene3D" id="1.10.375.10">
    <property type="entry name" value="Human Immunodeficiency Virus Type 1 Capsid Protein"/>
    <property type="match status" value="1"/>
</dbReference>
<evidence type="ECO:0000256" key="1">
    <source>
        <dbReference type="ARBA" id="ARBA00022723"/>
    </source>
</evidence>
<dbReference type="PROSITE" id="PS50158">
    <property type="entry name" value="ZF_CCHC"/>
    <property type="match status" value="1"/>
</dbReference>
<dbReference type="Gene3D" id="4.10.60.10">
    <property type="entry name" value="Zinc finger, CCHC-type"/>
    <property type="match status" value="1"/>
</dbReference>
<evidence type="ECO:0000256" key="3">
    <source>
        <dbReference type="ARBA" id="ARBA00022833"/>
    </source>
</evidence>
<dbReference type="GeneID" id="132532873"/>